<keyword evidence="1" id="KW-0449">Lipoprotein</keyword>
<proteinExistence type="predicted"/>
<evidence type="ECO:0000313" key="1">
    <source>
        <dbReference type="EMBL" id="SMB25317.1"/>
    </source>
</evidence>
<dbReference type="Gene3D" id="3.40.50.10610">
    <property type="entry name" value="ABC-type transport auxiliary lipoprotein component"/>
    <property type="match status" value="1"/>
</dbReference>
<dbReference type="AlphaFoldDB" id="A0A7Z7HR92"/>
<dbReference type="EMBL" id="LT837803">
    <property type="protein sequence ID" value="SMB25317.1"/>
    <property type="molecule type" value="Genomic_DNA"/>
</dbReference>
<name>A0A7Z7HR92_9PROT</name>
<organism evidence="1 2">
    <name type="scientific">Sterolibacterium denitrificans</name>
    <dbReference type="NCBI Taxonomy" id="157592"/>
    <lineage>
        <taxon>Bacteria</taxon>
        <taxon>Pseudomonadati</taxon>
        <taxon>Pseudomonadota</taxon>
        <taxon>Betaproteobacteria</taxon>
        <taxon>Nitrosomonadales</taxon>
        <taxon>Sterolibacteriaceae</taxon>
        <taxon>Sterolibacterium</taxon>
    </lineage>
</organism>
<reference evidence="1" key="1">
    <citation type="submission" date="2017-03" db="EMBL/GenBank/DDBJ databases">
        <authorList>
            <consortium name="AG Boll"/>
        </authorList>
    </citation>
    <scope>NUCLEOTIDE SEQUENCE [LARGE SCALE GENOMIC DNA]</scope>
    <source>
        <strain evidence="1">Chol</strain>
    </source>
</reference>
<dbReference type="PROSITE" id="PS51257">
    <property type="entry name" value="PROKAR_LIPOPROTEIN"/>
    <property type="match status" value="1"/>
</dbReference>
<dbReference type="SUPFAM" id="SSF159594">
    <property type="entry name" value="XCC0632-like"/>
    <property type="match status" value="1"/>
</dbReference>
<accession>A0A7Z7HR92</accession>
<evidence type="ECO:0000313" key="2">
    <source>
        <dbReference type="Proteomes" id="UP000242886"/>
    </source>
</evidence>
<protein>
    <submittedName>
        <fullName evidence="1">Lipoprotein</fullName>
    </submittedName>
</protein>
<keyword evidence="2" id="KW-1185">Reference proteome</keyword>
<dbReference type="Proteomes" id="UP000242886">
    <property type="component" value="Chromosome SDENCHOL"/>
</dbReference>
<gene>
    <name evidence="1" type="ORF">SDENCHOL_11249</name>
</gene>
<sequence length="228" mass="25261">MHSMRRPFFMYMKSFRSAFWLALAAVLGLGGCFAGGVQKAEPARYDLFVTPPTQAAANRAAVGRDGLLLWLAEIETPTWLDTAVMQYRLEYVEPRQRRSFVESRWVAPPAALLEQMVRRNESFSGRQGMEDCQLHLALEEFIQEFAAPDSSRALIEVRVSVLGGKSRGMPLLAQRDFRQTQAAGGDAQSGVAAFAVSARDLVAELERWLAGLQQESPALMASCRAHVP</sequence>